<name>A0AC61QU74_9BACT</name>
<gene>
    <name evidence="1" type="ORF">E5358_00715</name>
</gene>
<proteinExistence type="predicted"/>
<dbReference type="Proteomes" id="UP000308886">
    <property type="component" value="Unassembled WGS sequence"/>
</dbReference>
<accession>A0AC61QU74</accession>
<reference evidence="1" key="1">
    <citation type="submission" date="2019-04" db="EMBL/GenBank/DDBJ databases">
        <title>Microbes associate with the intestines of laboratory mice.</title>
        <authorList>
            <person name="Navarre W."/>
            <person name="Wong E."/>
            <person name="Huang K."/>
            <person name="Tropini C."/>
            <person name="Ng K."/>
            <person name="Yu B."/>
        </authorList>
    </citation>
    <scope>NUCLEOTIDE SEQUENCE</scope>
    <source>
        <strain evidence="1">NM73_A23</strain>
    </source>
</reference>
<evidence type="ECO:0000313" key="2">
    <source>
        <dbReference type="Proteomes" id="UP000308886"/>
    </source>
</evidence>
<sequence length="95" mass="10901">MDKYLIDTCICIAMIKGNRQVREQVAKVGYKNCYVSDITIAELLVGAEKSGKQKHFNDVSFVMKIFKVVPVSNQLSTYAKTRAYLELKKDTHRRL</sequence>
<organism evidence="1 2">
    <name type="scientific">Palleniella muris</name>
    <dbReference type="NCBI Taxonomy" id="3038145"/>
    <lineage>
        <taxon>Bacteria</taxon>
        <taxon>Pseudomonadati</taxon>
        <taxon>Bacteroidota</taxon>
        <taxon>Bacteroidia</taxon>
        <taxon>Bacteroidales</taxon>
        <taxon>Prevotellaceae</taxon>
        <taxon>Palleniella</taxon>
    </lineage>
</organism>
<evidence type="ECO:0000313" key="1">
    <source>
        <dbReference type="EMBL" id="TGX84192.1"/>
    </source>
</evidence>
<dbReference type="EMBL" id="SRZC01000001">
    <property type="protein sequence ID" value="TGX84192.1"/>
    <property type="molecule type" value="Genomic_DNA"/>
</dbReference>
<protein>
    <submittedName>
        <fullName evidence="1">PIN domain-containing protein</fullName>
    </submittedName>
</protein>
<comment type="caution">
    <text evidence="1">The sequence shown here is derived from an EMBL/GenBank/DDBJ whole genome shotgun (WGS) entry which is preliminary data.</text>
</comment>
<keyword evidence="2" id="KW-1185">Reference proteome</keyword>